<dbReference type="InterPro" id="IPR013763">
    <property type="entry name" value="Cyclin-like_dom"/>
</dbReference>
<dbReference type="InterPro" id="IPR006671">
    <property type="entry name" value="Cyclin_N"/>
</dbReference>
<evidence type="ECO:0000256" key="5">
    <source>
        <dbReference type="RuleBase" id="RU000383"/>
    </source>
</evidence>
<dbReference type="GO" id="GO:0006357">
    <property type="term" value="P:regulation of transcription by RNA polymerase II"/>
    <property type="evidence" value="ECO:0007669"/>
    <property type="project" value="InterPro"/>
</dbReference>
<sequence length="401" mass="44924">MIEDELYRSSTQYRKWSFTPAQLAEQRKETNEYAAAKVRAAFQRARASTTSAKENGDEATADADMETLTVEEELTIVNWGCGKIEEMGTALRLPKGLIATAMQYLRRFYLTNSPMTYHPKSITACTLFIATKSSHFFIKPINFIENLNGITVDDLKAPEFLVLQGLQFTLDVRHPFMGLDGGWVEIREMIEEGRLSGGRGEEVDEKRALEAVRHAKGLLRREAQMTDVYFLYTPSQIWLGALWAVDQELAEMYLEAKLGDVFSSSAGNNGSVEGADAMESKSATTPNSLTPQQADAMKQKILHTIQQCAEMLKSWKSPEDDKKERKELGRIGKKLMKCQDPEKADIVAVARTKMAEKREGSESEREEKAKKRKLEQEMVKRDADVFGGDLREVGGKGANGA</sequence>
<evidence type="ECO:0000256" key="1">
    <source>
        <dbReference type="ARBA" id="ARBA00008638"/>
    </source>
</evidence>
<dbReference type="AlphaFoldDB" id="A0A0N1P154"/>
<dbReference type="SUPFAM" id="SSF47954">
    <property type="entry name" value="Cyclin-like"/>
    <property type="match status" value="2"/>
</dbReference>
<dbReference type="SMART" id="SM00385">
    <property type="entry name" value="CYCLIN"/>
    <property type="match status" value="1"/>
</dbReference>
<feature type="domain" description="Cyclin-like" evidence="7">
    <location>
        <begin position="82"/>
        <end position="164"/>
    </location>
</feature>
<evidence type="ECO:0000259" key="7">
    <source>
        <dbReference type="SMART" id="SM00385"/>
    </source>
</evidence>
<dbReference type="VEuPathDB" id="FungiDB:AB675_9074"/>
<evidence type="ECO:0000256" key="4">
    <source>
        <dbReference type="ARBA" id="ARBA00025278"/>
    </source>
</evidence>
<organism evidence="8 9">
    <name type="scientific">Cyphellophora attinorum</name>
    <dbReference type="NCBI Taxonomy" id="1664694"/>
    <lineage>
        <taxon>Eukaryota</taxon>
        <taxon>Fungi</taxon>
        <taxon>Dikarya</taxon>
        <taxon>Ascomycota</taxon>
        <taxon>Pezizomycotina</taxon>
        <taxon>Eurotiomycetes</taxon>
        <taxon>Chaetothyriomycetidae</taxon>
        <taxon>Chaetothyriales</taxon>
        <taxon>Cyphellophoraceae</taxon>
        <taxon>Cyphellophora</taxon>
    </lineage>
</organism>
<dbReference type="CDD" id="cd20525">
    <property type="entry name" value="CYCLIN_CCNH_rpt2"/>
    <property type="match status" value="1"/>
</dbReference>
<comment type="caution">
    <text evidence="8">The sequence shown here is derived from an EMBL/GenBank/DDBJ whole genome shotgun (WGS) entry which is preliminary data.</text>
</comment>
<evidence type="ECO:0000313" key="9">
    <source>
        <dbReference type="Proteomes" id="UP000038010"/>
    </source>
</evidence>
<dbReference type="Gene3D" id="1.10.472.10">
    <property type="entry name" value="Cyclin-like"/>
    <property type="match status" value="2"/>
</dbReference>
<dbReference type="Pfam" id="PF00134">
    <property type="entry name" value="Cyclin_N"/>
    <property type="match status" value="1"/>
</dbReference>
<evidence type="ECO:0000256" key="2">
    <source>
        <dbReference type="ARBA" id="ARBA00014912"/>
    </source>
</evidence>
<dbReference type="STRING" id="1664694.A0A0N1P154"/>
<dbReference type="OrthoDB" id="340962at2759"/>
<evidence type="ECO:0000313" key="8">
    <source>
        <dbReference type="EMBL" id="KPI41525.1"/>
    </source>
</evidence>
<protein>
    <recommendedName>
        <fullName evidence="2">RNA polymerase II holoenzyme cyclin-like subunit</fullName>
    </recommendedName>
</protein>
<keyword evidence="9" id="KW-1185">Reference proteome</keyword>
<dbReference type="RefSeq" id="XP_018001488.1">
    <property type="nucleotide sequence ID" value="XM_018149578.1"/>
</dbReference>
<evidence type="ECO:0000256" key="6">
    <source>
        <dbReference type="SAM" id="MobiDB-lite"/>
    </source>
</evidence>
<comment type="similarity">
    <text evidence="1">Belongs to the cyclin family. Cyclin C subfamily.</text>
</comment>
<dbReference type="GO" id="GO:0016538">
    <property type="term" value="F:cyclin-dependent protein serine/threonine kinase regulator activity"/>
    <property type="evidence" value="ECO:0007669"/>
    <property type="project" value="InterPro"/>
</dbReference>
<comment type="function">
    <text evidence="4">Component of the SRB8-11 complex. The SRB8-11 complex is a regulatory module of the Mediator complex which is itself involved in regulation of basal and activated RNA polymerase II-dependent transcription. The SRB8-11 complex may be involved in the transcriptional repression of a subset of genes regulated by Mediator. It may inhibit the association of the Mediator complex with RNA polymerase II to form the holoenzyme complex. The SRB8-11 complex phosphorylates the C-terminal domain (CTD) of the largest subunit of RNA polymerase II.</text>
</comment>
<dbReference type="InterPro" id="IPR043198">
    <property type="entry name" value="Cyclin/Ssn8"/>
</dbReference>
<reference evidence="8 9" key="1">
    <citation type="submission" date="2015-06" db="EMBL/GenBank/DDBJ databases">
        <title>Draft genome of the ant-associated black yeast Phialophora attae CBS 131958.</title>
        <authorList>
            <person name="Moreno L.F."/>
            <person name="Stielow B.J."/>
            <person name="de Hoog S."/>
            <person name="Vicente V.A."/>
            <person name="Weiss V.A."/>
            <person name="de Vries M."/>
            <person name="Cruz L.M."/>
            <person name="Souza E.M."/>
        </authorList>
    </citation>
    <scope>NUCLEOTIDE SEQUENCE [LARGE SCALE GENOMIC DNA]</scope>
    <source>
        <strain evidence="8 9">CBS 131958</strain>
    </source>
</reference>
<feature type="region of interest" description="Disordered" evidence="6">
    <location>
        <begin position="269"/>
        <end position="293"/>
    </location>
</feature>
<accession>A0A0N1P154</accession>
<keyword evidence="3 5" id="KW-0195">Cyclin</keyword>
<dbReference type="Proteomes" id="UP000038010">
    <property type="component" value="Unassembled WGS sequence"/>
</dbReference>
<gene>
    <name evidence="8" type="ORF">AB675_9074</name>
</gene>
<dbReference type="PANTHER" id="PTHR10026">
    <property type="entry name" value="CYCLIN"/>
    <property type="match status" value="1"/>
</dbReference>
<dbReference type="InterPro" id="IPR031658">
    <property type="entry name" value="Cyclin_C_2"/>
</dbReference>
<dbReference type="EMBL" id="LFJN01000009">
    <property type="protein sequence ID" value="KPI41525.1"/>
    <property type="molecule type" value="Genomic_DNA"/>
</dbReference>
<dbReference type="Pfam" id="PF16899">
    <property type="entry name" value="Cyclin_C_2"/>
    <property type="match status" value="1"/>
</dbReference>
<feature type="region of interest" description="Disordered" evidence="6">
    <location>
        <begin position="354"/>
        <end position="374"/>
    </location>
</feature>
<dbReference type="GeneID" id="28741458"/>
<dbReference type="InterPro" id="IPR036915">
    <property type="entry name" value="Cyclin-like_sf"/>
</dbReference>
<evidence type="ECO:0000256" key="3">
    <source>
        <dbReference type="ARBA" id="ARBA00023127"/>
    </source>
</evidence>
<name>A0A0N1P154_9EURO</name>
<proteinExistence type="inferred from homology"/>
<dbReference type="CDD" id="cd20524">
    <property type="entry name" value="CYCLIN_CCNH_rpt1"/>
    <property type="match status" value="1"/>
</dbReference>
<feature type="compositionally biased region" description="Polar residues" evidence="6">
    <location>
        <begin position="281"/>
        <end position="293"/>
    </location>
</feature>